<feature type="domain" description="HTH lysR-type" evidence="5">
    <location>
        <begin position="1"/>
        <end position="53"/>
    </location>
</feature>
<dbReference type="AlphaFoldDB" id="A0A368VXJ5"/>
<dbReference type="GO" id="GO:0032993">
    <property type="term" value="C:protein-DNA complex"/>
    <property type="evidence" value="ECO:0007669"/>
    <property type="project" value="TreeGrafter"/>
</dbReference>
<sequence>MQVLRAVVTSGSVSAAATNLGYTPSAISQQLSALEREAGISLLEKVGRGVRATPAGMLLSERAGMLSELLHTTETELADLRAGRTGLLRVRFFQSASVALIPPAVAKFRAERPEVQLDLRMVEQGALDQVTGGEADVVVLVVGRDVPGARGVRMLHLVDEPYRVVLPRGHPLCDEEPVDLAQLSGESWIHGGLAPGPCTESLTDAFASAGFAPAVAVEADSPQAAQGFVAAGLGVSLLPRLGLDIVHPGVVVRTVRNPEPVRRIYVGVREAVADQPATRALLTALFDSAGT</sequence>
<evidence type="ECO:0000313" key="6">
    <source>
        <dbReference type="EMBL" id="RCW46681.1"/>
    </source>
</evidence>
<evidence type="ECO:0000313" key="7">
    <source>
        <dbReference type="Proteomes" id="UP000253495"/>
    </source>
</evidence>
<reference evidence="6 7" key="1">
    <citation type="submission" date="2018-07" db="EMBL/GenBank/DDBJ databases">
        <title>Genomic Encyclopedia of Type Strains, Phase III (KMG-III): the genomes of soil and plant-associated and newly described type strains.</title>
        <authorList>
            <person name="Whitman W."/>
        </authorList>
    </citation>
    <scope>NUCLEOTIDE SEQUENCE [LARGE SCALE GENOMIC DNA]</scope>
    <source>
        <strain evidence="6 7">CECT 8575</strain>
    </source>
</reference>
<dbReference type="PROSITE" id="PS50931">
    <property type="entry name" value="HTH_LYSR"/>
    <property type="match status" value="1"/>
</dbReference>
<gene>
    <name evidence="6" type="ORF">DFQ14_10117</name>
</gene>
<dbReference type="SUPFAM" id="SSF46785">
    <property type="entry name" value="Winged helix' DNA-binding domain"/>
    <property type="match status" value="1"/>
</dbReference>
<dbReference type="PANTHER" id="PTHR30346">
    <property type="entry name" value="TRANSCRIPTIONAL DUAL REGULATOR HCAR-RELATED"/>
    <property type="match status" value="1"/>
</dbReference>
<evidence type="ECO:0000256" key="3">
    <source>
        <dbReference type="ARBA" id="ARBA00023125"/>
    </source>
</evidence>
<protein>
    <submittedName>
        <fullName evidence="6">DNA-binding transcriptional LysR family regulator</fullName>
    </submittedName>
</protein>
<keyword evidence="4" id="KW-0804">Transcription</keyword>
<dbReference type="Pfam" id="PF03466">
    <property type="entry name" value="LysR_substrate"/>
    <property type="match status" value="1"/>
</dbReference>
<proteinExistence type="inferred from homology"/>
<dbReference type="CDD" id="cd08423">
    <property type="entry name" value="PBP2_LTTR_like_6"/>
    <property type="match status" value="1"/>
</dbReference>
<keyword evidence="7" id="KW-1185">Reference proteome</keyword>
<dbReference type="GO" id="GO:0003700">
    <property type="term" value="F:DNA-binding transcription factor activity"/>
    <property type="evidence" value="ECO:0007669"/>
    <property type="project" value="InterPro"/>
</dbReference>
<evidence type="ECO:0000256" key="1">
    <source>
        <dbReference type="ARBA" id="ARBA00009437"/>
    </source>
</evidence>
<organism evidence="6 7">
    <name type="scientific">Halopolyspora algeriensis</name>
    <dbReference type="NCBI Taxonomy" id="1500506"/>
    <lineage>
        <taxon>Bacteria</taxon>
        <taxon>Bacillati</taxon>
        <taxon>Actinomycetota</taxon>
        <taxon>Actinomycetes</taxon>
        <taxon>Actinomycetes incertae sedis</taxon>
        <taxon>Halopolyspora</taxon>
    </lineage>
</organism>
<dbReference type="EMBL" id="QPJC01000001">
    <property type="protein sequence ID" value="RCW46681.1"/>
    <property type="molecule type" value="Genomic_DNA"/>
</dbReference>
<evidence type="ECO:0000256" key="4">
    <source>
        <dbReference type="ARBA" id="ARBA00023163"/>
    </source>
</evidence>
<dbReference type="InterPro" id="IPR000847">
    <property type="entry name" value="LysR_HTH_N"/>
</dbReference>
<comment type="caution">
    <text evidence="6">The sequence shown here is derived from an EMBL/GenBank/DDBJ whole genome shotgun (WGS) entry which is preliminary data.</text>
</comment>
<dbReference type="InterPro" id="IPR036388">
    <property type="entry name" value="WH-like_DNA-bd_sf"/>
</dbReference>
<name>A0A368VXJ5_9ACTN</name>
<dbReference type="InterPro" id="IPR005119">
    <property type="entry name" value="LysR_subst-bd"/>
</dbReference>
<accession>A0A368VXJ5</accession>
<evidence type="ECO:0000259" key="5">
    <source>
        <dbReference type="PROSITE" id="PS50931"/>
    </source>
</evidence>
<dbReference type="GO" id="GO:0003677">
    <property type="term" value="F:DNA binding"/>
    <property type="evidence" value="ECO:0007669"/>
    <property type="project" value="UniProtKB-KW"/>
</dbReference>
<dbReference type="InterPro" id="IPR036390">
    <property type="entry name" value="WH_DNA-bd_sf"/>
</dbReference>
<evidence type="ECO:0000256" key="2">
    <source>
        <dbReference type="ARBA" id="ARBA00023015"/>
    </source>
</evidence>
<dbReference type="PANTHER" id="PTHR30346:SF29">
    <property type="entry name" value="LYSR SUBSTRATE-BINDING"/>
    <property type="match status" value="1"/>
</dbReference>
<dbReference type="SUPFAM" id="SSF53850">
    <property type="entry name" value="Periplasmic binding protein-like II"/>
    <property type="match status" value="1"/>
</dbReference>
<dbReference type="Gene3D" id="1.10.10.10">
    <property type="entry name" value="Winged helix-like DNA-binding domain superfamily/Winged helix DNA-binding domain"/>
    <property type="match status" value="1"/>
</dbReference>
<keyword evidence="3 6" id="KW-0238">DNA-binding</keyword>
<dbReference type="Gene3D" id="3.40.190.10">
    <property type="entry name" value="Periplasmic binding protein-like II"/>
    <property type="match status" value="2"/>
</dbReference>
<dbReference type="Proteomes" id="UP000253495">
    <property type="component" value="Unassembled WGS sequence"/>
</dbReference>
<keyword evidence="2" id="KW-0805">Transcription regulation</keyword>
<dbReference type="Pfam" id="PF00126">
    <property type="entry name" value="HTH_1"/>
    <property type="match status" value="1"/>
</dbReference>
<comment type="similarity">
    <text evidence="1">Belongs to the LysR transcriptional regulatory family.</text>
</comment>